<dbReference type="KEGG" id="salh:HMF8227_03003"/>
<feature type="domain" description="DUF6671" evidence="1">
    <location>
        <begin position="64"/>
        <end position="276"/>
    </location>
</feature>
<organism evidence="2 3">
    <name type="scientific">Saliniradius amylolyticus</name>
    <dbReference type="NCBI Taxonomy" id="2183582"/>
    <lineage>
        <taxon>Bacteria</taxon>
        <taxon>Pseudomonadati</taxon>
        <taxon>Pseudomonadota</taxon>
        <taxon>Gammaproteobacteria</taxon>
        <taxon>Alteromonadales</taxon>
        <taxon>Alteromonadaceae</taxon>
        <taxon>Saliniradius</taxon>
    </lineage>
</organism>
<dbReference type="Proteomes" id="UP000245728">
    <property type="component" value="Chromosome"/>
</dbReference>
<gene>
    <name evidence="2" type="ORF">HMF8227_03003</name>
</gene>
<dbReference type="RefSeq" id="WP_109340947.1">
    <property type="nucleotide sequence ID" value="NZ_CP029347.1"/>
</dbReference>
<evidence type="ECO:0000313" key="2">
    <source>
        <dbReference type="EMBL" id="AWL13451.1"/>
    </source>
</evidence>
<evidence type="ECO:0000313" key="3">
    <source>
        <dbReference type="Proteomes" id="UP000245728"/>
    </source>
</evidence>
<dbReference type="OrthoDB" id="9793837at2"/>
<evidence type="ECO:0000259" key="1">
    <source>
        <dbReference type="Pfam" id="PF20376"/>
    </source>
</evidence>
<dbReference type="EMBL" id="CP029347">
    <property type="protein sequence ID" value="AWL13451.1"/>
    <property type="molecule type" value="Genomic_DNA"/>
</dbReference>
<accession>A0A2S2E723</accession>
<sequence length="276" mass="30950">MLSYQGVNATLLTKHEKASALQPALRDSLDITLEEYSQFDTDRLGTFTGSVSRLSDQIGTAQYKAELATKLGNHPIGLGSEGSFNSDSGLGILNTEVLVWFDSNRSLTITAIANQWLMAEANILCQWRQMREYAERCDFPEQGLILRPNHGQAESVYLDASDLAQLEQQFRHCLSISQQSKVWVEFDFRAHRCPKRQSTLSLAAEDLCRRLSQSCPTCYLPGFGLYKAEPGRACSNCGSPTTQVGVRIYQCPHCDYQQQQSIEQYADPFYCGYCNP</sequence>
<reference evidence="2 3" key="1">
    <citation type="submission" date="2018-05" db="EMBL/GenBank/DDBJ databases">
        <title>Salinimonas sp. HMF8227 Genome sequencing and assembly.</title>
        <authorList>
            <person name="Kang H."/>
            <person name="Kang J."/>
            <person name="Cha I."/>
            <person name="Kim H."/>
            <person name="Joh K."/>
        </authorList>
    </citation>
    <scope>NUCLEOTIDE SEQUENCE [LARGE SCALE GENOMIC DNA]</scope>
    <source>
        <strain evidence="2 3">HMF8227</strain>
    </source>
</reference>
<name>A0A2S2E723_9ALTE</name>
<dbReference type="AlphaFoldDB" id="A0A2S2E723"/>
<dbReference type="Pfam" id="PF20376">
    <property type="entry name" value="DUF6671"/>
    <property type="match status" value="1"/>
</dbReference>
<proteinExistence type="predicted"/>
<keyword evidence="3" id="KW-1185">Reference proteome</keyword>
<protein>
    <recommendedName>
        <fullName evidence="1">DUF6671 domain-containing protein</fullName>
    </recommendedName>
</protein>
<dbReference type="InterPro" id="IPR046612">
    <property type="entry name" value="DUF6671"/>
</dbReference>